<sequence>MFGMGRSGTRMCANILNNSRDVELQGEIGGAVGSKMMAWLVSVATQKQAPEPNRMYGLARSAFRDSTPSRPMVRPRARWFGHKTPRHERHFARYEAIFNDPALEPHYVYCLRNPFHVWRSYRIMPWNKFKTVGAFLEAWIRSVKTYERMIKEAPGRVHLFNLDEMVRAPDLLGWVEPNLLAPLGLSPEGFRRDIDKLENSNSASNKLGVKPSPPPISEMVEIATDREAARIVRTYFPWMEEELARYEAQAPLHKRLFRFRAA</sequence>
<dbReference type="SUPFAM" id="SSF52540">
    <property type="entry name" value="P-loop containing nucleoside triphosphate hydrolases"/>
    <property type="match status" value="1"/>
</dbReference>
<proteinExistence type="predicted"/>
<keyword evidence="2" id="KW-1185">Reference proteome</keyword>
<dbReference type="Proteomes" id="UP000016569">
    <property type="component" value="Unassembled WGS sequence"/>
</dbReference>
<dbReference type="Gene3D" id="3.40.50.300">
    <property type="entry name" value="P-loop containing nucleotide triphosphate hydrolases"/>
    <property type="match status" value="1"/>
</dbReference>
<evidence type="ECO:0000313" key="1">
    <source>
        <dbReference type="EMBL" id="GAD59020.1"/>
    </source>
</evidence>
<evidence type="ECO:0008006" key="3">
    <source>
        <dbReference type="Google" id="ProtNLM"/>
    </source>
</evidence>
<name>A0A8E0KLH6_9CAUL</name>
<protein>
    <recommendedName>
        <fullName evidence="3">Sulfotransferase</fullName>
    </recommendedName>
</protein>
<dbReference type="EMBL" id="BATC01000016">
    <property type="protein sequence ID" value="GAD59020.1"/>
    <property type="molecule type" value="Genomic_DNA"/>
</dbReference>
<evidence type="ECO:0000313" key="2">
    <source>
        <dbReference type="Proteomes" id="UP000016569"/>
    </source>
</evidence>
<dbReference type="Pfam" id="PF13469">
    <property type="entry name" value="Sulfotransfer_3"/>
    <property type="match status" value="1"/>
</dbReference>
<dbReference type="InterPro" id="IPR027417">
    <property type="entry name" value="P-loop_NTPase"/>
</dbReference>
<reference evidence="2" key="1">
    <citation type="journal article" date="2013" name="Genome Announc.">
        <title>Draft Genome Sequence of the Dimorphic Prosthecate Bacterium Brevundimonas abyssalis TAR-001T.</title>
        <authorList>
            <person name="Tsubouchi T."/>
            <person name="Nishi S."/>
            <person name="Usui K."/>
            <person name="Shimane Y."/>
            <person name="Takaki Y."/>
            <person name="Maruyama T."/>
            <person name="Hatada Y."/>
        </authorList>
    </citation>
    <scope>NUCLEOTIDE SEQUENCE [LARGE SCALE GENOMIC DNA]</scope>
    <source>
        <strain evidence="2">TAR-001</strain>
    </source>
</reference>
<organism evidence="1 2">
    <name type="scientific">Brevundimonas abyssalis TAR-001</name>
    <dbReference type="NCBI Taxonomy" id="1391729"/>
    <lineage>
        <taxon>Bacteria</taxon>
        <taxon>Pseudomonadati</taxon>
        <taxon>Pseudomonadota</taxon>
        <taxon>Alphaproteobacteria</taxon>
        <taxon>Caulobacterales</taxon>
        <taxon>Caulobacteraceae</taxon>
        <taxon>Brevundimonas</taxon>
    </lineage>
</organism>
<accession>A0A8E0KLH6</accession>
<dbReference type="AlphaFoldDB" id="A0A8E0KLH6"/>
<gene>
    <name evidence="1" type="ORF">MBEBAB_1270</name>
</gene>
<comment type="caution">
    <text evidence="1">The sequence shown here is derived from an EMBL/GenBank/DDBJ whole genome shotgun (WGS) entry which is preliminary data.</text>
</comment>